<dbReference type="AlphaFoldDB" id="A0AAN8WUC7"/>
<evidence type="ECO:0000256" key="1">
    <source>
        <dbReference type="SAM" id="MobiDB-lite"/>
    </source>
</evidence>
<gene>
    <name evidence="2" type="ORF">SK128_014619</name>
</gene>
<proteinExistence type="predicted"/>
<evidence type="ECO:0000313" key="3">
    <source>
        <dbReference type="Proteomes" id="UP001381693"/>
    </source>
</evidence>
<name>A0AAN8WUC7_HALRR</name>
<feature type="compositionally biased region" description="Basic residues" evidence="1">
    <location>
        <begin position="136"/>
        <end position="146"/>
    </location>
</feature>
<comment type="caution">
    <text evidence="2">The sequence shown here is derived from an EMBL/GenBank/DDBJ whole genome shotgun (WGS) entry which is preliminary data.</text>
</comment>
<reference evidence="2 3" key="1">
    <citation type="submission" date="2023-11" db="EMBL/GenBank/DDBJ databases">
        <title>Halocaridina rubra genome assembly.</title>
        <authorList>
            <person name="Smith C."/>
        </authorList>
    </citation>
    <scope>NUCLEOTIDE SEQUENCE [LARGE SCALE GENOMIC DNA]</scope>
    <source>
        <strain evidence="2">EP-1</strain>
        <tissue evidence="2">Whole</tissue>
    </source>
</reference>
<evidence type="ECO:0000313" key="2">
    <source>
        <dbReference type="EMBL" id="KAK7068583.1"/>
    </source>
</evidence>
<feature type="compositionally biased region" description="Pro residues" evidence="1">
    <location>
        <begin position="42"/>
        <end position="54"/>
    </location>
</feature>
<dbReference type="EMBL" id="JAXCGZ010017189">
    <property type="protein sequence ID" value="KAK7068583.1"/>
    <property type="molecule type" value="Genomic_DNA"/>
</dbReference>
<keyword evidence="3" id="KW-1185">Reference proteome</keyword>
<feature type="region of interest" description="Disordered" evidence="1">
    <location>
        <begin position="35"/>
        <end position="67"/>
    </location>
</feature>
<accession>A0AAN8WUC7</accession>
<protein>
    <submittedName>
        <fullName evidence="2">Uncharacterized protein</fullName>
    </submittedName>
</protein>
<feature type="region of interest" description="Disordered" evidence="1">
    <location>
        <begin position="119"/>
        <end position="146"/>
    </location>
</feature>
<dbReference type="Proteomes" id="UP001381693">
    <property type="component" value="Unassembled WGS sequence"/>
</dbReference>
<sequence length="146" mass="15783">MYMAALDTPSSWEWIRHKLALWVPHNLETQNMSPASLTATRPPAPPRGASPQPNPVADFYEPRPMSNPLDFERAADDIIANFRARHGAGLDASSSSLAATAGESSATLTSARATLRASEIKETAQEETSAASSSSRARRMLRNADF</sequence>
<organism evidence="2 3">
    <name type="scientific">Halocaridina rubra</name>
    <name type="common">Hawaiian red shrimp</name>
    <dbReference type="NCBI Taxonomy" id="373956"/>
    <lineage>
        <taxon>Eukaryota</taxon>
        <taxon>Metazoa</taxon>
        <taxon>Ecdysozoa</taxon>
        <taxon>Arthropoda</taxon>
        <taxon>Crustacea</taxon>
        <taxon>Multicrustacea</taxon>
        <taxon>Malacostraca</taxon>
        <taxon>Eumalacostraca</taxon>
        <taxon>Eucarida</taxon>
        <taxon>Decapoda</taxon>
        <taxon>Pleocyemata</taxon>
        <taxon>Caridea</taxon>
        <taxon>Atyoidea</taxon>
        <taxon>Atyidae</taxon>
        <taxon>Halocaridina</taxon>
    </lineage>
</organism>